<dbReference type="AlphaFoldDB" id="A0A5B8CRV7"/>
<proteinExistence type="predicted"/>
<keyword evidence="2" id="KW-1185">Reference proteome</keyword>
<dbReference type="InterPro" id="IPR011009">
    <property type="entry name" value="Kinase-like_dom_sf"/>
</dbReference>
<accession>A0A5B8CRV7</accession>
<dbReference type="SUPFAM" id="SSF56112">
    <property type="entry name" value="Protein kinase-like (PK-like)"/>
    <property type="match status" value="1"/>
</dbReference>
<dbReference type="Proteomes" id="UP000311008">
    <property type="component" value="Chromosome"/>
</dbReference>
<dbReference type="OrthoDB" id="5608035at2"/>
<gene>
    <name evidence="1" type="ORF">FIU01_04810</name>
</gene>
<dbReference type="EMBL" id="CP040946">
    <property type="protein sequence ID" value="QDC43909.1"/>
    <property type="molecule type" value="Genomic_DNA"/>
</dbReference>
<evidence type="ECO:0000313" key="1">
    <source>
        <dbReference type="EMBL" id="QDC43909.1"/>
    </source>
</evidence>
<name>A0A5B8CRV7_9PROT</name>
<dbReference type="KEGG" id="mmec:FIU01_04810"/>
<evidence type="ECO:0000313" key="2">
    <source>
        <dbReference type="Proteomes" id="UP000311008"/>
    </source>
</evidence>
<reference evidence="2" key="1">
    <citation type="journal article" date="2019" name="ISME J.">
        <title>Evolution in action: habitat transition from sediment to the pelagial leads to genome streamlining in Methylophilaceae.</title>
        <authorList>
            <person name="Salcher M."/>
            <person name="Schaefle D."/>
            <person name="Kaspar M."/>
            <person name="Neuenschwander S.M."/>
            <person name="Ghai R."/>
        </authorList>
    </citation>
    <scope>NUCLEOTIDE SEQUENCE [LARGE SCALE GENOMIC DNA]</scope>
    <source>
        <strain evidence="2">MMS-M-51</strain>
    </source>
</reference>
<protein>
    <recommendedName>
        <fullName evidence="3">Aminoglycoside phosphotransferase domain-containing protein</fullName>
    </recommendedName>
</protein>
<dbReference type="RefSeq" id="WP_140003251.1">
    <property type="nucleotide sequence ID" value="NZ_CP040946.1"/>
</dbReference>
<organism evidence="1 2">
    <name type="scientific">Methylophilus medardicus</name>
    <dbReference type="NCBI Taxonomy" id="2588534"/>
    <lineage>
        <taxon>Bacteria</taxon>
        <taxon>Pseudomonadati</taxon>
        <taxon>Pseudomonadota</taxon>
        <taxon>Betaproteobacteria</taxon>
        <taxon>Nitrosomonadales</taxon>
        <taxon>Methylophilaceae</taxon>
        <taxon>Methylophilus</taxon>
    </lineage>
</organism>
<sequence>MFSYPLLTAAEQACLPPLIAEPESIQARFEDSSHQLFACQTTQGEMVLKVCNQKTIDESAFWSGANHLFAADFPASLGEIHLTHVFLEKNGTLKTPAFVSAGVHRFVLTRFLEGKDIDHVTEQWVVQLAAHIAKLHQSSYSNWGTLHKPVFTAEAWASRLHDTLVFLANKQGMSMTEPTLIKALAQIDQIHETQFVPMMLDLRWDQFRGSEDNTLALIDLDAFVIAPRTLDLLLLEYVFTPAQLVIFKQHYTQSHRWPAHTKETACYQLLLFLMNILGETNLAKWMQQL</sequence>
<evidence type="ECO:0008006" key="3">
    <source>
        <dbReference type="Google" id="ProtNLM"/>
    </source>
</evidence>